<dbReference type="Gene3D" id="3.40.190.290">
    <property type="match status" value="1"/>
</dbReference>
<dbReference type="EMBL" id="SMZO01000035">
    <property type="protein sequence ID" value="TDL86085.1"/>
    <property type="molecule type" value="Genomic_DNA"/>
</dbReference>
<dbReference type="Pfam" id="PF03466">
    <property type="entry name" value="LysR_substrate"/>
    <property type="match status" value="1"/>
</dbReference>
<evidence type="ECO:0000256" key="3">
    <source>
        <dbReference type="ARBA" id="ARBA00023125"/>
    </source>
</evidence>
<gene>
    <name evidence="6" type="ORF">E2L05_14010</name>
</gene>
<dbReference type="InterPro" id="IPR058163">
    <property type="entry name" value="LysR-type_TF_proteobact-type"/>
</dbReference>
<dbReference type="PROSITE" id="PS50931">
    <property type="entry name" value="HTH_LYSR"/>
    <property type="match status" value="1"/>
</dbReference>
<keyword evidence="7" id="KW-1185">Reference proteome</keyword>
<dbReference type="InterPro" id="IPR000847">
    <property type="entry name" value="LysR_HTH_N"/>
</dbReference>
<evidence type="ECO:0000313" key="7">
    <source>
        <dbReference type="Proteomes" id="UP000294562"/>
    </source>
</evidence>
<dbReference type="GO" id="GO:0003700">
    <property type="term" value="F:DNA-binding transcription factor activity"/>
    <property type="evidence" value="ECO:0007669"/>
    <property type="project" value="InterPro"/>
</dbReference>
<dbReference type="PANTHER" id="PTHR30537:SF3">
    <property type="entry name" value="TRANSCRIPTIONAL REGULATORY PROTEIN"/>
    <property type="match status" value="1"/>
</dbReference>
<dbReference type="AlphaFoldDB" id="A0A4R6AR61"/>
<dbReference type="GO" id="GO:0043565">
    <property type="term" value="F:sequence-specific DNA binding"/>
    <property type="evidence" value="ECO:0007669"/>
    <property type="project" value="TreeGrafter"/>
</dbReference>
<dbReference type="InterPro" id="IPR036390">
    <property type="entry name" value="WH_DNA-bd_sf"/>
</dbReference>
<comment type="caution">
    <text evidence="6">The sequence shown here is derived from an EMBL/GenBank/DDBJ whole genome shotgun (WGS) entry which is preliminary data.</text>
</comment>
<proteinExistence type="inferred from homology"/>
<dbReference type="OrthoDB" id="9798121at2"/>
<dbReference type="InterPro" id="IPR036388">
    <property type="entry name" value="WH-like_DNA-bd_sf"/>
</dbReference>
<evidence type="ECO:0000256" key="4">
    <source>
        <dbReference type="ARBA" id="ARBA00023163"/>
    </source>
</evidence>
<dbReference type="RefSeq" id="WP_133343530.1">
    <property type="nucleotide sequence ID" value="NZ_SMZO01000035.1"/>
</dbReference>
<feature type="domain" description="HTH lysR-type" evidence="5">
    <location>
        <begin position="8"/>
        <end position="65"/>
    </location>
</feature>
<evidence type="ECO:0000259" key="5">
    <source>
        <dbReference type="PROSITE" id="PS50931"/>
    </source>
</evidence>
<dbReference type="Proteomes" id="UP000294562">
    <property type="component" value="Unassembled WGS sequence"/>
</dbReference>
<dbReference type="Gene3D" id="1.10.10.10">
    <property type="entry name" value="Winged helix-like DNA-binding domain superfamily/Winged helix DNA-binding domain"/>
    <property type="match status" value="1"/>
</dbReference>
<dbReference type="SUPFAM" id="SSF46785">
    <property type="entry name" value="Winged helix' DNA-binding domain"/>
    <property type="match status" value="1"/>
</dbReference>
<evidence type="ECO:0000313" key="6">
    <source>
        <dbReference type="EMBL" id="TDL86085.1"/>
    </source>
</evidence>
<protein>
    <submittedName>
        <fullName evidence="6">LysR family transcriptional regulator</fullName>
    </submittedName>
</protein>
<sequence length="298" mass="32845">MDWRALKFDWNRARAFLVTAEEGSLSAAARALGMAQPTLGRQVAALEDDLGVLLFDRVGKGLVLTPSGLDLLDHVRAMGAAASRVSLAATGRANSVEGDIIITASEIYSTHLLPPVIADLRRTYPGLNIEIIASNLTLNIQRREADIAIRSYRPQQPDLIARKLRDDQGRFYATPAYLDRIGPVVEPSDLSRADFIGFEDTDVMRNAFAEQGIMLELRNFPIITANHIVHWELCKSGVGIGIVPEHVGDREPAVRRALPSMAPMVFPIWLTTHRELHSSRRVRTVFDALADALSRPPA</sequence>
<keyword evidence="4" id="KW-0804">Transcription</keyword>
<accession>A0A4R6AR61</accession>
<keyword evidence="2" id="KW-0805">Transcription regulation</keyword>
<evidence type="ECO:0000256" key="2">
    <source>
        <dbReference type="ARBA" id="ARBA00023015"/>
    </source>
</evidence>
<evidence type="ECO:0000256" key="1">
    <source>
        <dbReference type="ARBA" id="ARBA00009437"/>
    </source>
</evidence>
<dbReference type="PANTHER" id="PTHR30537">
    <property type="entry name" value="HTH-TYPE TRANSCRIPTIONAL REGULATOR"/>
    <property type="match status" value="1"/>
</dbReference>
<name>A0A4R6AR61_9RHOB</name>
<dbReference type="GO" id="GO:0006351">
    <property type="term" value="P:DNA-templated transcription"/>
    <property type="evidence" value="ECO:0007669"/>
    <property type="project" value="TreeGrafter"/>
</dbReference>
<organism evidence="6 7">
    <name type="scientific">Meridianimarinicoccus aquatilis</name>
    <dbReference type="NCBI Taxonomy" id="2552766"/>
    <lineage>
        <taxon>Bacteria</taxon>
        <taxon>Pseudomonadati</taxon>
        <taxon>Pseudomonadota</taxon>
        <taxon>Alphaproteobacteria</taxon>
        <taxon>Rhodobacterales</taxon>
        <taxon>Paracoccaceae</taxon>
        <taxon>Meridianimarinicoccus</taxon>
    </lineage>
</organism>
<keyword evidence="3" id="KW-0238">DNA-binding</keyword>
<dbReference type="InterPro" id="IPR005119">
    <property type="entry name" value="LysR_subst-bd"/>
</dbReference>
<dbReference type="Pfam" id="PF00126">
    <property type="entry name" value="HTH_1"/>
    <property type="match status" value="1"/>
</dbReference>
<reference evidence="6 7" key="1">
    <citation type="submission" date="2019-03" db="EMBL/GenBank/DDBJ databases">
        <title>Rhodobacteraceae bacterium SM1902, a new member of the family Rhodobacteraceae isolated from Yantai.</title>
        <authorList>
            <person name="Sun Y."/>
        </authorList>
    </citation>
    <scope>NUCLEOTIDE SEQUENCE [LARGE SCALE GENOMIC DNA]</scope>
    <source>
        <strain evidence="6 7">SM1902</strain>
    </source>
</reference>
<comment type="similarity">
    <text evidence="1">Belongs to the LysR transcriptional regulatory family.</text>
</comment>
<dbReference type="PRINTS" id="PR00039">
    <property type="entry name" value="HTHLYSR"/>
</dbReference>
<dbReference type="SUPFAM" id="SSF53850">
    <property type="entry name" value="Periplasmic binding protein-like II"/>
    <property type="match status" value="1"/>
</dbReference>